<dbReference type="Proteomes" id="UP001151760">
    <property type="component" value="Unassembled WGS sequence"/>
</dbReference>
<evidence type="ECO:0000256" key="4">
    <source>
        <dbReference type="PROSITE-ProRule" id="PRU00176"/>
    </source>
</evidence>
<gene>
    <name evidence="7" type="ORF">Tco_1109910</name>
</gene>
<reference evidence="7" key="2">
    <citation type="submission" date="2022-01" db="EMBL/GenBank/DDBJ databases">
        <authorList>
            <person name="Yamashiro T."/>
            <person name="Shiraishi A."/>
            <person name="Satake H."/>
            <person name="Nakayama K."/>
        </authorList>
    </citation>
    <scope>NUCLEOTIDE SEQUENCE</scope>
</reference>
<feature type="compositionally biased region" description="Polar residues" evidence="5">
    <location>
        <begin position="428"/>
        <end position="440"/>
    </location>
</feature>
<evidence type="ECO:0000313" key="7">
    <source>
        <dbReference type="EMBL" id="GJT99571.1"/>
    </source>
</evidence>
<evidence type="ECO:0000256" key="5">
    <source>
        <dbReference type="SAM" id="MobiDB-lite"/>
    </source>
</evidence>
<keyword evidence="3" id="KW-0508">mRNA splicing</keyword>
<dbReference type="InterPro" id="IPR050907">
    <property type="entry name" value="SRSF"/>
</dbReference>
<accession>A0ABQ5IH97</accession>
<dbReference type="Gene3D" id="3.30.70.330">
    <property type="match status" value="1"/>
</dbReference>
<organism evidence="7 8">
    <name type="scientific">Tanacetum coccineum</name>
    <dbReference type="NCBI Taxonomy" id="301880"/>
    <lineage>
        <taxon>Eukaryota</taxon>
        <taxon>Viridiplantae</taxon>
        <taxon>Streptophyta</taxon>
        <taxon>Embryophyta</taxon>
        <taxon>Tracheophyta</taxon>
        <taxon>Spermatophyta</taxon>
        <taxon>Magnoliopsida</taxon>
        <taxon>eudicotyledons</taxon>
        <taxon>Gunneridae</taxon>
        <taxon>Pentapetalae</taxon>
        <taxon>asterids</taxon>
        <taxon>campanulids</taxon>
        <taxon>Asterales</taxon>
        <taxon>Asteraceae</taxon>
        <taxon>Asteroideae</taxon>
        <taxon>Anthemideae</taxon>
        <taxon>Anthemidinae</taxon>
        <taxon>Tanacetum</taxon>
    </lineage>
</organism>
<keyword evidence="8" id="KW-1185">Reference proteome</keyword>
<evidence type="ECO:0000256" key="1">
    <source>
        <dbReference type="ARBA" id="ARBA00022664"/>
    </source>
</evidence>
<feature type="compositionally biased region" description="Basic and acidic residues" evidence="5">
    <location>
        <begin position="441"/>
        <end position="455"/>
    </location>
</feature>
<dbReference type="Pfam" id="PF00076">
    <property type="entry name" value="RRM_1"/>
    <property type="match status" value="1"/>
</dbReference>
<protein>
    <recommendedName>
        <fullName evidence="6">RRM domain-containing protein</fullName>
    </recommendedName>
</protein>
<reference evidence="7" key="1">
    <citation type="journal article" date="2022" name="Int. J. Mol. Sci.">
        <title>Draft Genome of Tanacetum Coccineum: Genomic Comparison of Closely Related Tanacetum-Family Plants.</title>
        <authorList>
            <person name="Yamashiro T."/>
            <person name="Shiraishi A."/>
            <person name="Nakayama K."/>
            <person name="Satake H."/>
        </authorList>
    </citation>
    <scope>NUCLEOTIDE SEQUENCE</scope>
</reference>
<keyword evidence="1" id="KW-0507">mRNA processing</keyword>
<keyword evidence="4" id="KW-0694">RNA-binding</keyword>
<dbReference type="InterPro" id="IPR000504">
    <property type="entry name" value="RRM_dom"/>
</dbReference>
<dbReference type="SUPFAM" id="SSF54928">
    <property type="entry name" value="RNA-binding domain, RBD"/>
    <property type="match status" value="1"/>
</dbReference>
<proteinExistence type="predicted"/>
<dbReference type="PANTHER" id="PTHR23147">
    <property type="entry name" value="SERINE/ARGININE RICH SPLICING FACTOR"/>
    <property type="match status" value="1"/>
</dbReference>
<dbReference type="CDD" id="cd00590">
    <property type="entry name" value="RRM_SF"/>
    <property type="match status" value="1"/>
</dbReference>
<evidence type="ECO:0000259" key="6">
    <source>
        <dbReference type="PROSITE" id="PS50102"/>
    </source>
</evidence>
<evidence type="ECO:0000256" key="3">
    <source>
        <dbReference type="ARBA" id="ARBA00023187"/>
    </source>
</evidence>
<feature type="domain" description="RRM" evidence="6">
    <location>
        <begin position="16"/>
        <end position="98"/>
    </location>
</feature>
<evidence type="ECO:0000256" key="2">
    <source>
        <dbReference type="ARBA" id="ARBA00022728"/>
    </source>
</evidence>
<dbReference type="SMART" id="SM00360">
    <property type="entry name" value="RRM"/>
    <property type="match status" value="1"/>
</dbReference>
<dbReference type="InterPro" id="IPR035979">
    <property type="entry name" value="RBD_domain_sf"/>
</dbReference>
<sequence>MGSFRSKEDDVAKISTSIFVSNFPDSVSAKDLFHSCKQYGHVVDSFIPMKRLKDGKRFGFVRFINVFNVERLVNNLCTIWLNRCKLHANIARFNRDQKNGNKYKTANQKKHEGRKNTFYDPSKEAGTFDSRNSFVNVLKGTNMVKETDSSPVIVLEEDCLNSKDLSNSLIGRVKDVGSLSNLKKVLCNEGFDNIFVRYMGELWVLLEFDNTKAKELFRDNVGVGSWFSVLRQASHDFTPEGRIAWVDVEGIPFKFWSGKTFKKIATKWGELLDVDDHDEMSFHSKRICIHTKICSNICENFKIVFKGKVHWIRAKEATGWIPEFSEDEEDDDHSEQEFISSEQSDLGLHIDGEDNGASEVPETIFENSDGMKERQSEDPFGLYSILNKNKVKSDVIREVNDENPSLKYPPGFTPSVEKNGSKSKDDQVQNISDNQLNGDNESVHQVEREDNRNSDGAKTNSTGSRKFKMSEIPRTGGSILSVMEEIVKVGITMGYNMDGCANDITKIIESQGGYGVNR</sequence>
<keyword evidence="2" id="KW-0747">Spliceosome</keyword>
<feature type="region of interest" description="Disordered" evidence="5">
    <location>
        <begin position="401"/>
        <end position="470"/>
    </location>
</feature>
<feature type="region of interest" description="Disordered" evidence="5">
    <location>
        <begin position="325"/>
        <end position="360"/>
    </location>
</feature>
<dbReference type="EMBL" id="BQNB010020784">
    <property type="protein sequence ID" value="GJT99571.1"/>
    <property type="molecule type" value="Genomic_DNA"/>
</dbReference>
<feature type="compositionally biased region" description="Acidic residues" evidence="5">
    <location>
        <begin position="325"/>
        <end position="334"/>
    </location>
</feature>
<dbReference type="PROSITE" id="PS50102">
    <property type="entry name" value="RRM"/>
    <property type="match status" value="1"/>
</dbReference>
<dbReference type="InterPro" id="IPR012677">
    <property type="entry name" value="Nucleotide-bd_a/b_plait_sf"/>
</dbReference>
<evidence type="ECO:0000313" key="8">
    <source>
        <dbReference type="Proteomes" id="UP001151760"/>
    </source>
</evidence>
<name>A0ABQ5IH97_9ASTR</name>
<comment type="caution">
    <text evidence="7">The sequence shown here is derived from an EMBL/GenBank/DDBJ whole genome shotgun (WGS) entry which is preliminary data.</text>
</comment>